<keyword evidence="1" id="KW-0812">Transmembrane</keyword>
<name>A0A3Q9QX31_9BACI</name>
<dbReference type="STRING" id="1193713.GCA_001636315_01867"/>
<dbReference type="AlphaFoldDB" id="A0A3Q9QX31"/>
<sequence>MLSRQFASVLVGLVIPFAAVLGVIPFISKMGSTVLGFPILYFWVFLWFPLTTVCLCISWHFFDRHTYEDGFDEGGDQ</sequence>
<dbReference type="Proteomes" id="UP000282892">
    <property type="component" value="Chromosome"/>
</dbReference>
<reference evidence="2 3" key="1">
    <citation type="submission" date="2017-07" db="EMBL/GenBank/DDBJ databases">
        <title>The complete genome sequence of Bacillus mesonae strain H20-5, an efficient strain improving plant abiotic stress resistance.</title>
        <authorList>
            <person name="Kim S.Y."/>
            <person name="Song H."/>
            <person name="Sang M.K."/>
            <person name="Weon H.-Y."/>
            <person name="Song J."/>
        </authorList>
    </citation>
    <scope>NUCLEOTIDE SEQUENCE [LARGE SCALE GENOMIC DNA]</scope>
    <source>
        <strain evidence="2 3">H20-5</strain>
    </source>
</reference>
<dbReference type="Pfam" id="PF11755">
    <property type="entry name" value="DUF3311"/>
    <property type="match status" value="1"/>
</dbReference>
<evidence type="ECO:0000313" key="2">
    <source>
        <dbReference type="EMBL" id="AZU64206.1"/>
    </source>
</evidence>
<dbReference type="EMBL" id="CP022572">
    <property type="protein sequence ID" value="AZU64206.1"/>
    <property type="molecule type" value="Genomic_DNA"/>
</dbReference>
<dbReference type="OrthoDB" id="7275924at2"/>
<keyword evidence="1" id="KW-1133">Transmembrane helix</keyword>
<dbReference type="KEGG" id="nmk:CHR53_24840"/>
<gene>
    <name evidence="2" type="ORF">CHR53_24840</name>
</gene>
<protein>
    <recommendedName>
        <fullName evidence="4">DUF3311 domain-containing protein</fullName>
    </recommendedName>
</protein>
<evidence type="ECO:0000256" key="1">
    <source>
        <dbReference type="SAM" id="Phobius"/>
    </source>
</evidence>
<keyword evidence="3" id="KW-1185">Reference proteome</keyword>
<dbReference type="InterPro" id="IPR021741">
    <property type="entry name" value="DUF3311"/>
</dbReference>
<evidence type="ECO:0000313" key="3">
    <source>
        <dbReference type="Proteomes" id="UP000282892"/>
    </source>
</evidence>
<feature type="transmembrane region" description="Helical" evidence="1">
    <location>
        <begin position="6"/>
        <end position="27"/>
    </location>
</feature>
<dbReference type="RefSeq" id="WP_127488896.1">
    <property type="nucleotide sequence ID" value="NZ_CP022572.1"/>
</dbReference>
<accession>A0A3Q9QX31</accession>
<evidence type="ECO:0008006" key="4">
    <source>
        <dbReference type="Google" id="ProtNLM"/>
    </source>
</evidence>
<proteinExistence type="predicted"/>
<keyword evidence="1" id="KW-0472">Membrane</keyword>
<feature type="transmembrane region" description="Helical" evidence="1">
    <location>
        <begin position="39"/>
        <end position="62"/>
    </location>
</feature>
<organism evidence="2 3">
    <name type="scientific">Neobacillus mesonae</name>
    <dbReference type="NCBI Taxonomy" id="1193713"/>
    <lineage>
        <taxon>Bacteria</taxon>
        <taxon>Bacillati</taxon>
        <taxon>Bacillota</taxon>
        <taxon>Bacilli</taxon>
        <taxon>Bacillales</taxon>
        <taxon>Bacillaceae</taxon>
        <taxon>Neobacillus</taxon>
    </lineage>
</organism>